<evidence type="ECO:0000256" key="5">
    <source>
        <dbReference type="ARBA" id="ARBA00023136"/>
    </source>
</evidence>
<evidence type="ECO:0000259" key="8">
    <source>
        <dbReference type="Pfam" id="PF01490"/>
    </source>
</evidence>
<evidence type="ECO:0000256" key="1">
    <source>
        <dbReference type="ARBA" id="ARBA00004141"/>
    </source>
</evidence>
<feature type="transmembrane region" description="Helical" evidence="7">
    <location>
        <begin position="457"/>
        <end position="481"/>
    </location>
</feature>
<dbReference type="GO" id="GO:0016020">
    <property type="term" value="C:membrane"/>
    <property type="evidence" value="ECO:0007669"/>
    <property type="project" value="UniProtKB-SubCell"/>
</dbReference>
<protein>
    <recommendedName>
        <fullName evidence="8">Amino acid transporter transmembrane domain-containing protein</fullName>
    </recommendedName>
</protein>
<sequence length="569" mass="63068">MASNPAALALDGGDPRKSSGDAQTIAPAAPRLLHDPNVMLEEYLYYAKIQREQEAQGLGPEEREALYRSLAAGNSPEASDEKKEVNEKAPVPTTTYSGPAPAEWETASRAARNAKWSAVVYLITTDILGPSNAPWAISQFGYVGGVITYTFMGLMAFFAGWQIWRMFLKLDSDRYPMRTFGDLGFRIYGTWTRHGMNILQSIQLLFNVGVIIIGNGQALSQISKYKLCYAVCILIFPLAGMIAGQIRTLQKFGYLANFAIWLNVLVIIFTMAVACHSLPNYSAAFGVYGTPKGPVEHTVWIPSGSTFDSQLQAAMQIVYAYGGAMLYCEFMAEMKRPMDFIKAQFIAEMFIYLCYLIFGLVLYSQQGQFTFNPANQGLSPYSWQTATNAINIVSGLIAAVLYGNIGIKVVYQNIVQDILGGPELHSKKGKIIWVAMVPLYWFTAYILASAVPNFNGISSMVSAVCIMQFTYTFPTILYFGLQLQTHAITPEETFDPATGVVHRIDSWKDFSRWKRGFKRMWWMKIFCLAFFFASCATAVLGMYASVKSIKAAFDSGHATAFSCHSPLDG</sequence>
<feature type="region of interest" description="Disordered" evidence="6">
    <location>
        <begin position="1"/>
        <end position="29"/>
    </location>
</feature>
<feature type="domain" description="Amino acid transporter transmembrane" evidence="8">
    <location>
        <begin position="133"/>
        <end position="483"/>
    </location>
</feature>
<keyword evidence="10" id="KW-1185">Reference proteome</keyword>
<feature type="region of interest" description="Disordered" evidence="6">
    <location>
        <begin position="71"/>
        <end position="102"/>
    </location>
</feature>
<evidence type="ECO:0000256" key="2">
    <source>
        <dbReference type="ARBA" id="ARBA00008066"/>
    </source>
</evidence>
<keyword evidence="5 7" id="KW-0472">Membrane</keyword>
<dbReference type="AlphaFoldDB" id="A0A2T3B622"/>
<accession>A0A2T3B622</accession>
<dbReference type="PANTHER" id="PTHR22950">
    <property type="entry name" value="AMINO ACID TRANSPORTER"/>
    <property type="match status" value="1"/>
</dbReference>
<dbReference type="RefSeq" id="XP_024722338.1">
    <property type="nucleotide sequence ID" value="XM_024862495.1"/>
</dbReference>
<reference evidence="9 10" key="1">
    <citation type="journal article" date="2018" name="New Phytol.">
        <title>Comparative genomics and transcriptomics depict ericoid mycorrhizal fungi as versatile saprotrophs and plant mutualists.</title>
        <authorList>
            <person name="Martino E."/>
            <person name="Morin E."/>
            <person name="Grelet G.A."/>
            <person name="Kuo A."/>
            <person name="Kohler A."/>
            <person name="Daghino S."/>
            <person name="Barry K.W."/>
            <person name="Cichocki N."/>
            <person name="Clum A."/>
            <person name="Dockter R.B."/>
            <person name="Hainaut M."/>
            <person name="Kuo R.C."/>
            <person name="LaButti K."/>
            <person name="Lindahl B.D."/>
            <person name="Lindquist E.A."/>
            <person name="Lipzen A."/>
            <person name="Khouja H.R."/>
            <person name="Magnuson J."/>
            <person name="Murat C."/>
            <person name="Ohm R.A."/>
            <person name="Singer S.W."/>
            <person name="Spatafora J.W."/>
            <person name="Wang M."/>
            <person name="Veneault-Fourrey C."/>
            <person name="Henrissat B."/>
            <person name="Grigoriev I.V."/>
            <person name="Martin F.M."/>
            <person name="Perotto S."/>
        </authorList>
    </citation>
    <scope>NUCLEOTIDE SEQUENCE [LARGE SCALE GENOMIC DNA]</scope>
    <source>
        <strain evidence="9 10">ATCC 22711</strain>
    </source>
</reference>
<dbReference type="STRING" id="857342.A0A2T3B622"/>
<comment type="subcellular location">
    <subcellularLocation>
        <location evidence="1">Membrane</location>
        <topology evidence="1">Multi-pass membrane protein</topology>
    </subcellularLocation>
</comment>
<evidence type="ECO:0000256" key="4">
    <source>
        <dbReference type="ARBA" id="ARBA00022989"/>
    </source>
</evidence>
<evidence type="ECO:0000313" key="9">
    <source>
        <dbReference type="EMBL" id="PSS22183.1"/>
    </source>
</evidence>
<feature type="transmembrane region" description="Helical" evidence="7">
    <location>
        <begin position="389"/>
        <end position="411"/>
    </location>
</feature>
<feature type="transmembrane region" description="Helical" evidence="7">
    <location>
        <begin position="140"/>
        <end position="164"/>
    </location>
</feature>
<gene>
    <name evidence="9" type="ORF">M430DRAFT_137166</name>
</gene>
<evidence type="ECO:0000256" key="6">
    <source>
        <dbReference type="SAM" id="MobiDB-lite"/>
    </source>
</evidence>
<proteinExistence type="inferred from homology"/>
<dbReference type="InterPro" id="IPR013057">
    <property type="entry name" value="AA_transpt_TM"/>
</dbReference>
<comment type="similarity">
    <text evidence="2">Belongs to the amino acid/polyamine transporter 2 family.</text>
</comment>
<name>A0A2T3B622_AMORE</name>
<evidence type="ECO:0000256" key="7">
    <source>
        <dbReference type="SAM" id="Phobius"/>
    </source>
</evidence>
<evidence type="ECO:0000256" key="3">
    <source>
        <dbReference type="ARBA" id="ARBA00022692"/>
    </source>
</evidence>
<dbReference type="PANTHER" id="PTHR22950:SF461">
    <property type="entry name" value="AMINO ACID TRANSPORTER TRANSMEMBRANE DOMAIN-CONTAINING PROTEIN"/>
    <property type="match status" value="1"/>
</dbReference>
<feature type="transmembrane region" description="Helical" evidence="7">
    <location>
        <begin position="521"/>
        <end position="544"/>
    </location>
</feature>
<dbReference type="Pfam" id="PF01490">
    <property type="entry name" value="Aa_trans"/>
    <property type="match status" value="1"/>
</dbReference>
<organism evidence="9 10">
    <name type="scientific">Amorphotheca resinae ATCC 22711</name>
    <dbReference type="NCBI Taxonomy" id="857342"/>
    <lineage>
        <taxon>Eukaryota</taxon>
        <taxon>Fungi</taxon>
        <taxon>Dikarya</taxon>
        <taxon>Ascomycota</taxon>
        <taxon>Pezizomycotina</taxon>
        <taxon>Leotiomycetes</taxon>
        <taxon>Helotiales</taxon>
        <taxon>Amorphothecaceae</taxon>
        <taxon>Amorphotheca</taxon>
    </lineage>
</organism>
<dbReference type="Proteomes" id="UP000241818">
    <property type="component" value="Unassembled WGS sequence"/>
</dbReference>
<dbReference type="GeneID" id="36570576"/>
<keyword evidence="4 7" id="KW-1133">Transmembrane helix</keyword>
<evidence type="ECO:0000313" key="10">
    <source>
        <dbReference type="Proteomes" id="UP000241818"/>
    </source>
</evidence>
<feature type="transmembrane region" description="Helical" evidence="7">
    <location>
        <begin position="227"/>
        <end position="246"/>
    </location>
</feature>
<feature type="transmembrane region" description="Helical" evidence="7">
    <location>
        <begin position="345"/>
        <end position="363"/>
    </location>
</feature>
<feature type="transmembrane region" description="Helical" evidence="7">
    <location>
        <begin position="431"/>
        <end position="451"/>
    </location>
</feature>
<dbReference type="EMBL" id="KZ679009">
    <property type="protein sequence ID" value="PSS22183.1"/>
    <property type="molecule type" value="Genomic_DNA"/>
</dbReference>
<keyword evidence="3 7" id="KW-0812">Transmembrane</keyword>
<dbReference type="GO" id="GO:0015179">
    <property type="term" value="F:L-amino acid transmembrane transporter activity"/>
    <property type="evidence" value="ECO:0007669"/>
    <property type="project" value="TreeGrafter"/>
</dbReference>
<feature type="transmembrane region" description="Helical" evidence="7">
    <location>
        <begin position="252"/>
        <end position="275"/>
    </location>
</feature>
<dbReference type="InParanoid" id="A0A2T3B622"/>
<feature type="transmembrane region" description="Helical" evidence="7">
    <location>
        <begin position="198"/>
        <end position="215"/>
    </location>
</feature>
<dbReference type="OrthoDB" id="40134at2759"/>